<evidence type="ECO:0000259" key="8">
    <source>
        <dbReference type="Pfam" id="PF04100"/>
    </source>
</evidence>
<evidence type="ECO:0000256" key="5">
    <source>
        <dbReference type="ARBA" id="ARBA00022753"/>
    </source>
</evidence>
<organism evidence="10 11">
    <name type="scientific">Geodia barretti</name>
    <name type="common">Barrett's horny sponge</name>
    <dbReference type="NCBI Taxonomy" id="519541"/>
    <lineage>
        <taxon>Eukaryota</taxon>
        <taxon>Metazoa</taxon>
        <taxon>Porifera</taxon>
        <taxon>Demospongiae</taxon>
        <taxon>Heteroscleromorpha</taxon>
        <taxon>Tetractinellida</taxon>
        <taxon>Astrophorina</taxon>
        <taxon>Geodiidae</taxon>
        <taxon>Geodia</taxon>
    </lineage>
</organism>
<dbReference type="GO" id="GO:0042147">
    <property type="term" value="P:retrograde transport, endosome to Golgi"/>
    <property type="evidence" value="ECO:0007669"/>
    <property type="project" value="InterPro"/>
</dbReference>
<dbReference type="InterPro" id="IPR007234">
    <property type="entry name" value="Vps53_N"/>
</dbReference>
<dbReference type="Pfam" id="PF16854">
    <property type="entry name" value="VPS53_C"/>
    <property type="match status" value="1"/>
</dbReference>
<dbReference type="InterPro" id="IPR031745">
    <property type="entry name" value="Vps53_C"/>
</dbReference>
<comment type="subcellular location">
    <subcellularLocation>
        <location evidence="2">Endosome membrane</location>
        <topology evidence="2">Peripheral membrane protein</topology>
    </subcellularLocation>
    <subcellularLocation>
        <location evidence="1">Golgi apparatus</location>
        <location evidence="1">trans-Golgi network membrane</location>
        <topology evidence="1">Peripheral membrane protein</topology>
    </subcellularLocation>
</comment>
<evidence type="ECO:0000256" key="7">
    <source>
        <dbReference type="ARBA" id="ARBA00023136"/>
    </source>
</evidence>
<evidence type="ECO:0000313" key="11">
    <source>
        <dbReference type="Proteomes" id="UP001174909"/>
    </source>
</evidence>
<dbReference type="GO" id="GO:0005829">
    <property type="term" value="C:cytosol"/>
    <property type="evidence" value="ECO:0007669"/>
    <property type="project" value="GOC"/>
</dbReference>
<feature type="domain" description="Vps53 N-terminal" evidence="8">
    <location>
        <begin position="4"/>
        <end position="40"/>
    </location>
</feature>
<comment type="similarity">
    <text evidence="3">Belongs to the VPS53 family.</text>
</comment>
<keyword evidence="7" id="KW-0472">Membrane</keyword>
<dbReference type="GO" id="GO:0000938">
    <property type="term" value="C:GARP complex"/>
    <property type="evidence" value="ECO:0007669"/>
    <property type="project" value="InterPro"/>
</dbReference>
<dbReference type="Gene3D" id="1.10.357.110">
    <property type="entry name" value="Vacuolar protein sorting-associated protein 53, C-terminus"/>
    <property type="match status" value="1"/>
</dbReference>
<evidence type="ECO:0000256" key="3">
    <source>
        <dbReference type="ARBA" id="ARBA00008628"/>
    </source>
</evidence>
<keyword evidence="5" id="KW-0967">Endosome</keyword>
<dbReference type="PANTHER" id="PTHR12820:SF0">
    <property type="entry name" value="VACUOLAR PROTEIN SORTING-ASSOCIATED PROTEIN 53 HOMOLOG"/>
    <property type="match status" value="1"/>
</dbReference>
<dbReference type="EMBL" id="CASHTH010002959">
    <property type="protein sequence ID" value="CAI8037792.1"/>
    <property type="molecule type" value="Genomic_DNA"/>
</dbReference>
<evidence type="ECO:0000256" key="2">
    <source>
        <dbReference type="ARBA" id="ARBA00004481"/>
    </source>
</evidence>
<reference evidence="10" key="1">
    <citation type="submission" date="2023-03" db="EMBL/GenBank/DDBJ databases">
        <authorList>
            <person name="Steffen K."/>
            <person name="Cardenas P."/>
        </authorList>
    </citation>
    <scope>NUCLEOTIDE SEQUENCE</scope>
</reference>
<dbReference type="InterPro" id="IPR039766">
    <property type="entry name" value="Vps53"/>
</dbReference>
<keyword evidence="6" id="KW-0333">Golgi apparatus</keyword>
<dbReference type="AlphaFoldDB" id="A0AA35SYS0"/>
<evidence type="ECO:0000313" key="10">
    <source>
        <dbReference type="EMBL" id="CAI8037792.1"/>
    </source>
</evidence>
<evidence type="ECO:0000256" key="1">
    <source>
        <dbReference type="ARBA" id="ARBA00004150"/>
    </source>
</evidence>
<accession>A0AA35SYS0</accession>
<dbReference type="PANTHER" id="PTHR12820">
    <property type="entry name" value="VACUOLAR SORTING PROTEIN 53"/>
    <property type="match status" value="1"/>
</dbReference>
<dbReference type="Pfam" id="PF04100">
    <property type="entry name" value="Vps53_N"/>
    <property type="match status" value="1"/>
</dbReference>
<comment type="caution">
    <text evidence="10">The sequence shown here is derived from an EMBL/GenBank/DDBJ whole genome shotgun (WGS) entry which is preliminary data.</text>
</comment>
<dbReference type="InterPro" id="IPR038260">
    <property type="entry name" value="Vps53_C_sf"/>
</dbReference>
<proteinExistence type="inferred from homology"/>
<name>A0AA35SYS0_GEOBA</name>
<evidence type="ECO:0000259" key="9">
    <source>
        <dbReference type="Pfam" id="PF16854"/>
    </source>
</evidence>
<gene>
    <name evidence="10" type="ORF">GBAR_LOCUS21126</name>
</gene>
<keyword evidence="11" id="KW-1185">Reference proteome</keyword>
<sequence length="409" mass="45260">MFSVFHRMISRCFEPHLNVYITSQDKNLSDLIENFVSDTKSRGRVLGAGEGGGAVLPSASDLFIFYKKCLVQCVSLSTGPALLDLTELFRRYLREYSSKILSTSLPKVSSSGSGTKLTLSLRKETIPDNSLSREDLATTCVLLCTADYCLDTTSQLETKLKEKIDSSLVEKVDFSQEQENFHSLISSCTQLLVQDMENACTVAFSAMVKVPWQALEAVGDQSAYVSSIVAHVRSTIPLIRENLTPARKYFVNFCHKLANAVIPTFITHLYKCKPISTIAAEQLLLDSHSLKTILLELPSVGAAVAKKPPASYSKLVQKGMEKAELIIKVVMAPHEHAEEFLSSYSKLMVGDTDVANFQKVLEMKGLKRSEQHTLIDLFKTRVASAVGGADHTRAHHTDKLIQPIKKLEK</sequence>
<dbReference type="Proteomes" id="UP001174909">
    <property type="component" value="Unassembled WGS sequence"/>
</dbReference>
<evidence type="ECO:0000256" key="6">
    <source>
        <dbReference type="ARBA" id="ARBA00023034"/>
    </source>
</evidence>
<dbReference type="GO" id="GO:0010008">
    <property type="term" value="C:endosome membrane"/>
    <property type="evidence" value="ECO:0007669"/>
    <property type="project" value="UniProtKB-SubCell"/>
</dbReference>
<evidence type="ECO:0000256" key="4">
    <source>
        <dbReference type="ARBA" id="ARBA00014103"/>
    </source>
</evidence>
<feature type="domain" description="Vps53 C-terminal" evidence="9">
    <location>
        <begin position="281"/>
        <end position="366"/>
    </location>
</feature>
<protein>
    <recommendedName>
        <fullName evidence="4">Vacuolar protein sorting-associated protein 53 homolog</fullName>
    </recommendedName>
</protein>